<dbReference type="InterPro" id="IPR052224">
    <property type="entry name" value="THAP_domain_protein"/>
</dbReference>
<protein>
    <recommendedName>
        <fullName evidence="6">THAP-type domain-containing protein</fullName>
    </recommendedName>
</protein>
<keyword evidence="3" id="KW-0862">Zinc</keyword>
<sequence length="233" mass="27041">MVGCCAVGCTNSTQKGVNMKRFPSDPERRKVWSEKVDRKNWTPTDASRLCEAHFTPEMFEQNRADGQRRLRWNAIPTIFSHIPHNKSWKPTTIRYPTRTKYESKEEQSVFAVNSVSQVPDFWKNPHNANYCDEEENYVMSESTDITIKVEPGLIDDVYQHDISNDNTKDFLKGCCRIKENEDPDSVNQEEHLDSMIDIDNTIFIKQEKDEGYMNFPHEGVKIKTEPGLSEDDV</sequence>
<keyword evidence="1" id="KW-0479">Metal-binding</keyword>
<evidence type="ECO:0000256" key="3">
    <source>
        <dbReference type="ARBA" id="ARBA00022833"/>
    </source>
</evidence>
<evidence type="ECO:0000313" key="7">
    <source>
        <dbReference type="EMBL" id="CAH1394693.1"/>
    </source>
</evidence>
<keyword evidence="4 5" id="KW-0238">DNA-binding</keyword>
<keyword evidence="8" id="KW-1185">Reference proteome</keyword>
<dbReference type="PROSITE" id="PS50950">
    <property type="entry name" value="ZF_THAP"/>
    <property type="match status" value="1"/>
</dbReference>
<dbReference type="Pfam" id="PF05485">
    <property type="entry name" value="THAP"/>
    <property type="match status" value="1"/>
</dbReference>
<dbReference type="OrthoDB" id="6611034at2759"/>
<dbReference type="EMBL" id="OV725079">
    <property type="protein sequence ID" value="CAH1394693.1"/>
    <property type="molecule type" value="Genomic_DNA"/>
</dbReference>
<dbReference type="InterPro" id="IPR038441">
    <property type="entry name" value="THAP_Znf_sf"/>
</dbReference>
<proteinExistence type="predicted"/>
<name>A0A9P0H282_NEZVI</name>
<evidence type="ECO:0000256" key="2">
    <source>
        <dbReference type="ARBA" id="ARBA00022771"/>
    </source>
</evidence>
<gene>
    <name evidence="7" type="ORF">NEZAVI_LOCUS5132</name>
</gene>
<evidence type="ECO:0000256" key="5">
    <source>
        <dbReference type="PROSITE-ProRule" id="PRU00309"/>
    </source>
</evidence>
<evidence type="ECO:0000313" key="8">
    <source>
        <dbReference type="Proteomes" id="UP001152798"/>
    </source>
</evidence>
<dbReference type="SUPFAM" id="SSF57716">
    <property type="entry name" value="Glucocorticoid receptor-like (DNA-binding domain)"/>
    <property type="match status" value="1"/>
</dbReference>
<dbReference type="GO" id="GO:0008270">
    <property type="term" value="F:zinc ion binding"/>
    <property type="evidence" value="ECO:0007669"/>
    <property type="project" value="UniProtKB-KW"/>
</dbReference>
<evidence type="ECO:0000256" key="1">
    <source>
        <dbReference type="ARBA" id="ARBA00022723"/>
    </source>
</evidence>
<reference evidence="7" key="1">
    <citation type="submission" date="2022-01" db="EMBL/GenBank/DDBJ databases">
        <authorList>
            <person name="King R."/>
        </authorList>
    </citation>
    <scope>NUCLEOTIDE SEQUENCE</scope>
</reference>
<keyword evidence="2 5" id="KW-0863">Zinc-finger</keyword>
<organism evidence="7 8">
    <name type="scientific">Nezara viridula</name>
    <name type="common">Southern green stink bug</name>
    <name type="synonym">Cimex viridulus</name>
    <dbReference type="NCBI Taxonomy" id="85310"/>
    <lineage>
        <taxon>Eukaryota</taxon>
        <taxon>Metazoa</taxon>
        <taxon>Ecdysozoa</taxon>
        <taxon>Arthropoda</taxon>
        <taxon>Hexapoda</taxon>
        <taxon>Insecta</taxon>
        <taxon>Pterygota</taxon>
        <taxon>Neoptera</taxon>
        <taxon>Paraneoptera</taxon>
        <taxon>Hemiptera</taxon>
        <taxon>Heteroptera</taxon>
        <taxon>Panheteroptera</taxon>
        <taxon>Pentatomomorpha</taxon>
        <taxon>Pentatomoidea</taxon>
        <taxon>Pentatomidae</taxon>
        <taxon>Pentatominae</taxon>
        <taxon>Nezara</taxon>
    </lineage>
</organism>
<feature type="domain" description="THAP-type" evidence="6">
    <location>
        <begin position="1"/>
        <end position="79"/>
    </location>
</feature>
<dbReference type="PANTHER" id="PTHR46927">
    <property type="entry name" value="AGAP005574-PA"/>
    <property type="match status" value="1"/>
</dbReference>
<dbReference type="AlphaFoldDB" id="A0A9P0H282"/>
<accession>A0A9P0H282</accession>
<evidence type="ECO:0000256" key="4">
    <source>
        <dbReference type="ARBA" id="ARBA00023125"/>
    </source>
</evidence>
<dbReference type="GO" id="GO:0003677">
    <property type="term" value="F:DNA binding"/>
    <property type="evidence" value="ECO:0007669"/>
    <property type="project" value="UniProtKB-UniRule"/>
</dbReference>
<dbReference type="Proteomes" id="UP001152798">
    <property type="component" value="Chromosome 3"/>
</dbReference>
<dbReference type="SMART" id="SM00692">
    <property type="entry name" value="DM3"/>
    <property type="match status" value="1"/>
</dbReference>
<evidence type="ECO:0000259" key="6">
    <source>
        <dbReference type="PROSITE" id="PS50950"/>
    </source>
</evidence>
<dbReference type="InterPro" id="IPR006612">
    <property type="entry name" value="THAP_Znf"/>
</dbReference>
<dbReference type="SMART" id="SM00980">
    <property type="entry name" value="THAP"/>
    <property type="match status" value="1"/>
</dbReference>
<dbReference type="PANTHER" id="PTHR46927:SF3">
    <property type="entry name" value="THAP-TYPE DOMAIN-CONTAINING PROTEIN"/>
    <property type="match status" value="1"/>
</dbReference>
<dbReference type="Gene3D" id="6.20.210.20">
    <property type="entry name" value="THAP domain"/>
    <property type="match status" value="1"/>
</dbReference>